<dbReference type="SUPFAM" id="SSF53448">
    <property type="entry name" value="Nucleotide-diphospho-sugar transferases"/>
    <property type="match status" value="1"/>
</dbReference>
<dbReference type="GO" id="GO:0005829">
    <property type="term" value="C:cytosol"/>
    <property type="evidence" value="ECO:0007669"/>
    <property type="project" value="TreeGrafter"/>
</dbReference>
<dbReference type="NCBIfam" id="NF009905">
    <property type="entry name" value="PRK13368.1"/>
    <property type="match status" value="1"/>
</dbReference>
<comment type="pathway">
    <text evidence="5">Nucleotide-sugar biosynthesis; CMP-3-deoxy-D-manno-octulosonate biosynthesis; CMP-3-deoxy-D-manno-octulosonate from 3-deoxy-D-manno-octulosonate and CTP: step 1/1.</text>
</comment>
<name>A0A0G3WFS2_9BACT</name>
<dbReference type="NCBIfam" id="NF003952">
    <property type="entry name" value="PRK05450.1-5"/>
    <property type="match status" value="1"/>
</dbReference>
<comment type="similarity">
    <text evidence="5">Belongs to the KdsB family.</text>
</comment>
<keyword evidence="5" id="KW-0963">Cytoplasm</keyword>
<keyword evidence="2 5" id="KW-0808">Transferase</keyword>
<keyword evidence="4 5" id="KW-0448">Lipopolysaccharide biosynthesis</keyword>
<comment type="subcellular location">
    <subcellularLocation>
        <location evidence="5">Cytoplasm</location>
    </subcellularLocation>
    <subcellularLocation>
        <location evidence="1">Membrane</location>
    </subcellularLocation>
</comment>
<dbReference type="PANTHER" id="PTHR42866">
    <property type="entry name" value="3-DEOXY-MANNO-OCTULOSONATE CYTIDYLYLTRANSFERASE"/>
    <property type="match status" value="1"/>
</dbReference>
<dbReference type="InterPro" id="IPR003329">
    <property type="entry name" value="Cytidylyl_trans"/>
</dbReference>
<dbReference type="Proteomes" id="UP000035337">
    <property type="component" value="Chromosome"/>
</dbReference>
<dbReference type="STRING" id="1408281.Epro_0077"/>
<proteinExistence type="inferred from homology"/>
<organism evidence="6 7">
    <name type="scientific">Endomicrobium proavitum</name>
    <dbReference type="NCBI Taxonomy" id="1408281"/>
    <lineage>
        <taxon>Bacteria</taxon>
        <taxon>Pseudomonadati</taxon>
        <taxon>Elusimicrobiota</taxon>
        <taxon>Endomicrobiia</taxon>
        <taxon>Endomicrobiales</taxon>
        <taxon>Endomicrobiaceae</taxon>
        <taxon>Endomicrobium</taxon>
    </lineage>
</organism>
<keyword evidence="3 5" id="KW-0548">Nucleotidyltransferase</keyword>
<dbReference type="UniPathway" id="UPA00358">
    <property type="reaction ID" value="UER00476"/>
</dbReference>
<dbReference type="Pfam" id="PF02348">
    <property type="entry name" value="CTP_transf_3"/>
    <property type="match status" value="1"/>
</dbReference>
<comment type="catalytic activity">
    <reaction evidence="5">
        <text>3-deoxy-alpha-D-manno-oct-2-ulosonate + CTP = CMP-3-deoxy-beta-D-manno-octulosonate + diphosphate</text>
        <dbReference type="Rhea" id="RHEA:23448"/>
        <dbReference type="ChEBI" id="CHEBI:33019"/>
        <dbReference type="ChEBI" id="CHEBI:37563"/>
        <dbReference type="ChEBI" id="CHEBI:85986"/>
        <dbReference type="ChEBI" id="CHEBI:85987"/>
        <dbReference type="EC" id="2.7.7.38"/>
    </reaction>
</comment>
<dbReference type="GO" id="GO:0008690">
    <property type="term" value="F:3-deoxy-manno-octulosonate cytidylyltransferase activity"/>
    <property type="evidence" value="ECO:0007669"/>
    <property type="project" value="UniProtKB-UniRule"/>
</dbReference>
<evidence type="ECO:0000256" key="1">
    <source>
        <dbReference type="ARBA" id="ARBA00004370"/>
    </source>
</evidence>
<dbReference type="InterPro" id="IPR004528">
    <property type="entry name" value="KdsB"/>
</dbReference>
<reference evidence="6 7" key="1">
    <citation type="submission" date="2014-09" db="EMBL/GenBank/DDBJ databases">
        <title>Complete genome sequence of Endomicrobium proavitum.</title>
        <authorList>
            <person name="Zheng H."/>
        </authorList>
    </citation>
    <scope>NUCLEOTIDE SEQUENCE [LARGE SCALE GENOMIC DNA]</scope>
    <source>
        <strain evidence="6 7">Rsa215</strain>
    </source>
</reference>
<evidence type="ECO:0000256" key="2">
    <source>
        <dbReference type="ARBA" id="ARBA00022679"/>
    </source>
</evidence>
<dbReference type="NCBIfam" id="TIGR00466">
    <property type="entry name" value="kdsB"/>
    <property type="match status" value="1"/>
</dbReference>
<sequence length="241" mass="27095">MKTAAVIPSRYASTRFPGKPLALVKAKPLVQRVIERVQKCKNVDLVAVATDDKRIFDAVTSLGYKAFMTPQSCKSGTDRIAYVAKKYLKNYDIFLNVQGDEPLIDYMLADKLASELKNSKAEYVTAAFPITDVADIRNPNAVKVVLDSFGFALYFSRLPVPYNRDGAKVKYYKHMGIYGYTRNFLLNFSKMRPSVLEKAESLEQLRALSNGKKIKVVIVKQDSIGVDVPADVKRVEKLLRK</sequence>
<dbReference type="PATRIC" id="fig|1408281.3.peg.77"/>
<protein>
    <recommendedName>
        <fullName evidence="5">3-deoxy-manno-octulosonate cytidylyltransferase</fullName>
        <ecNumber evidence="5">2.7.7.38</ecNumber>
    </recommendedName>
    <alternativeName>
        <fullName evidence="5">CMP-2-keto-3-deoxyoctulosonic acid synthase</fullName>
        <shortName evidence="5">CKS</shortName>
        <shortName evidence="5">CMP-KDO synthase</shortName>
    </alternativeName>
</protein>
<keyword evidence="7" id="KW-1185">Reference proteome</keyword>
<dbReference type="OrthoDB" id="9815559at2"/>
<dbReference type="GO" id="GO:0009103">
    <property type="term" value="P:lipopolysaccharide biosynthetic process"/>
    <property type="evidence" value="ECO:0007669"/>
    <property type="project" value="UniProtKB-UniRule"/>
</dbReference>
<gene>
    <name evidence="5 6" type="primary">kdsB</name>
    <name evidence="6" type="ORF">Epro_0077</name>
</gene>
<dbReference type="RefSeq" id="WP_052569558.1">
    <property type="nucleotide sequence ID" value="NZ_CP009498.1"/>
</dbReference>
<comment type="function">
    <text evidence="5">Activates KDO (a required 8-carbon sugar) for incorporation into bacterial lipopolysaccharide in Gram-negative bacteria.</text>
</comment>
<dbReference type="PANTHER" id="PTHR42866:SF2">
    <property type="entry name" value="3-DEOXY-MANNO-OCTULOSONATE CYTIDYLYLTRANSFERASE, MITOCHONDRIAL"/>
    <property type="match status" value="1"/>
</dbReference>
<evidence type="ECO:0000256" key="5">
    <source>
        <dbReference type="HAMAP-Rule" id="MF_00057"/>
    </source>
</evidence>
<evidence type="ECO:0000313" key="7">
    <source>
        <dbReference type="Proteomes" id="UP000035337"/>
    </source>
</evidence>
<dbReference type="HAMAP" id="MF_00057">
    <property type="entry name" value="KdsB"/>
    <property type="match status" value="1"/>
</dbReference>
<dbReference type="FunFam" id="3.90.550.10:FF:000011">
    <property type="entry name" value="3-deoxy-manno-octulosonate cytidylyltransferase"/>
    <property type="match status" value="1"/>
</dbReference>
<dbReference type="GO" id="GO:0016020">
    <property type="term" value="C:membrane"/>
    <property type="evidence" value="ECO:0007669"/>
    <property type="project" value="UniProtKB-SubCell"/>
</dbReference>
<dbReference type="CDD" id="cd02517">
    <property type="entry name" value="CMP-KDO-Synthetase"/>
    <property type="match status" value="1"/>
</dbReference>
<accession>A0A0G3WFS2</accession>
<dbReference type="GO" id="GO:0033468">
    <property type="term" value="P:CMP-keto-3-deoxy-D-manno-octulosonic acid biosynthetic process"/>
    <property type="evidence" value="ECO:0007669"/>
    <property type="project" value="UniProtKB-UniRule"/>
</dbReference>
<dbReference type="EMBL" id="CP009498">
    <property type="protein sequence ID" value="AKL97456.1"/>
    <property type="molecule type" value="Genomic_DNA"/>
</dbReference>
<dbReference type="NCBIfam" id="NF003950">
    <property type="entry name" value="PRK05450.1-3"/>
    <property type="match status" value="1"/>
</dbReference>
<evidence type="ECO:0000313" key="6">
    <source>
        <dbReference type="EMBL" id="AKL97456.1"/>
    </source>
</evidence>
<dbReference type="EC" id="2.7.7.38" evidence="5"/>
<dbReference type="Gene3D" id="3.90.550.10">
    <property type="entry name" value="Spore Coat Polysaccharide Biosynthesis Protein SpsA, Chain A"/>
    <property type="match status" value="1"/>
</dbReference>
<dbReference type="InterPro" id="IPR029044">
    <property type="entry name" value="Nucleotide-diphossugar_trans"/>
</dbReference>
<evidence type="ECO:0000256" key="3">
    <source>
        <dbReference type="ARBA" id="ARBA00022695"/>
    </source>
</evidence>
<dbReference type="KEGG" id="epo:Epro_0077"/>
<dbReference type="AlphaFoldDB" id="A0A0G3WFS2"/>
<evidence type="ECO:0000256" key="4">
    <source>
        <dbReference type="ARBA" id="ARBA00022985"/>
    </source>
</evidence>